<sequence length="309" mass="30388">MSARPGRSAAGVPASAHGRSVRMAVQTGLGEPRGPWFVSPDLDPDGRGRPDGAAGAGDRAAWGWHRRLLAGLAVVALSTGSGALAGGWVAGRDDAPGPAAASAAPVPAELVTAAEKTVPGVVSVLVGGPGGASASGSGFAIDAEQHIITNDHILAKGRGGPVTVELPDGRRFDAEVIGREPGSDLAVLKVPASAGLAPLPLAKPGATRVGEPVLAVGSPLGLSGTVTAGIVSALDRQVRLGDNRHRAVQTDASINPGNSGGPLVNARGEVVGVNTAIATIDGNGSIGIGFAIPIEQVQETADTIIGKGG</sequence>
<feature type="region of interest" description="Disordered" evidence="3">
    <location>
        <begin position="1"/>
        <end position="57"/>
    </location>
</feature>
<evidence type="ECO:0000256" key="1">
    <source>
        <dbReference type="ARBA" id="ARBA00022670"/>
    </source>
</evidence>
<name>A0ABQ4JDT0_9ACTN</name>
<evidence type="ECO:0008006" key="6">
    <source>
        <dbReference type="Google" id="ProtNLM"/>
    </source>
</evidence>
<dbReference type="PRINTS" id="PR00834">
    <property type="entry name" value="PROTEASES2C"/>
</dbReference>
<organism evidence="4 5">
    <name type="scientific">Micromonospora qiuiae</name>
    <dbReference type="NCBI Taxonomy" id="502268"/>
    <lineage>
        <taxon>Bacteria</taxon>
        <taxon>Bacillati</taxon>
        <taxon>Actinomycetota</taxon>
        <taxon>Actinomycetes</taxon>
        <taxon>Micromonosporales</taxon>
        <taxon>Micromonosporaceae</taxon>
        <taxon>Micromonospora</taxon>
    </lineage>
</organism>
<evidence type="ECO:0000313" key="5">
    <source>
        <dbReference type="Proteomes" id="UP000653076"/>
    </source>
</evidence>
<dbReference type="InterPro" id="IPR001940">
    <property type="entry name" value="Peptidase_S1C"/>
</dbReference>
<reference evidence="4 5" key="1">
    <citation type="submission" date="2021-01" db="EMBL/GenBank/DDBJ databases">
        <title>Whole genome shotgun sequence of Verrucosispora qiuiae NBRC 106684.</title>
        <authorList>
            <person name="Komaki H."/>
            <person name="Tamura T."/>
        </authorList>
    </citation>
    <scope>NUCLEOTIDE SEQUENCE [LARGE SCALE GENOMIC DNA]</scope>
    <source>
        <strain evidence="4 5">NBRC 106684</strain>
    </source>
</reference>
<dbReference type="EMBL" id="BOPC01000046">
    <property type="protein sequence ID" value="GIJ28333.1"/>
    <property type="molecule type" value="Genomic_DNA"/>
</dbReference>
<dbReference type="SUPFAM" id="SSF50494">
    <property type="entry name" value="Trypsin-like serine proteases"/>
    <property type="match status" value="1"/>
</dbReference>
<comment type="caution">
    <text evidence="4">The sequence shown here is derived from an EMBL/GenBank/DDBJ whole genome shotgun (WGS) entry which is preliminary data.</text>
</comment>
<dbReference type="Gene3D" id="2.40.10.120">
    <property type="match status" value="1"/>
</dbReference>
<proteinExistence type="predicted"/>
<dbReference type="Pfam" id="PF13365">
    <property type="entry name" value="Trypsin_2"/>
    <property type="match status" value="1"/>
</dbReference>
<dbReference type="InterPro" id="IPR051201">
    <property type="entry name" value="Chloro_Bact_Ser_Proteases"/>
</dbReference>
<gene>
    <name evidence="4" type="ORF">Vqi01_34950</name>
</gene>
<keyword evidence="5" id="KW-1185">Reference proteome</keyword>
<dbReference type="InterPro" id="IPR009003">
    <property type="entry name" value="Peptidase_S1_PA"/>
</dbReference>
<dbReference type="PANTHER" id="PTHR43343:SF3">
    <property type="entry name" value="PROTEASE DO-LIKE 8, CHLOROPLASTIC"/>
    <property type="match status" value="1"/>
</dbReference>
<keyword evidence="1" id="KW-0645">Protease</keyword>
<dbReference type="Proteomes" id="UP000653076">
    <property type="component" value="Unassembled WGS sequence"/>
</dbReference>
<evidence type="ECO:0000256" key="3">
    <source>
        <dbReference type="SAM" id="MobiDB-lite"/>
    </source>
</evidence>
<keyword evidence="2" id="KW-0378">Hydrolase</keyword>
<protein>
    <recommendedName>
        <fullName evidence="6">Peptidase S1</fullName>
    </recommendedName>
</protein>
<accession>A0ABQ4JDT0</accession>
<dbReference type="PANTHER" id="PTHR43343">
    <property type="entry name" value="PEPTIDASE S12"/>
    <property type="match status" value="1"/>
</dbReference>
<evidence type="ECO:0000313" key="4">
    <source>
        <dbReference type="EMBL" id="GIJ28333.1"/>
    </source>
</evidence>
<evidence type="ECO:0000256" key="2">
    <source>
        <dbReference type="ARBA" id="ARBA00022801"/>
    </source>
</evidence>